<dbReference type="InterPro" id="IPR039567">
    <property type="entry name" value="Gly-zipper"/>
</dbReference>
<keyword evidence="3" id="KW-1185">Reference proteome</keyword>
<organism evidence="2 3">
    <name type="scientific">Halobellus clavatus</name>
    <dbReference type="NCBI Taxonomy" id="660517"/>
    <lineage>
        <taxon>Archaea</taxon>
        <taxon>Methanobacteriati</taxon>
        <taxon>Methanobacteriota</taxon>
        <taxon>Stenosarchaea group</taxon>
        <taxon>Halobacteria</taxon>
        <taxon>Halobacteriales</taxon>
        <taxon>Haloferacaceae</taxon>
        <taxon>Halobellus</taxon>
    </lineage>
</organism>
<dbReference type="Proteomes" id="UP000199170">
    <property type="component" value="Unassembled WGS sequence"/>
</dbReference>
<dbReference type="RefSeq" id="WP_394327856.1">
    <property type="nucleotide sequence ID" value="NZ_FNPB01000001.1"/>
</dbReference>
<dbReference type="EMBL" id="FNPB01000001">
    <property type="protein sequence ID" value="SDX62266.1"/>
    <property type="molecule type" value="Genomic_DNA"/>
</dbReference>
<reference evidence="3" key="1">
    <citation type="submission" date="2016-10" db="EMBL/GenBank/DDBJ databases">
        <authorList>
            <person name="Varghese N."/>
            <person name="Submissions S."/>
        </authorList>
    </citation>
    <scope>NUCLEOTIDE SEQUENCE [LARGE SCALE GENOMIC DNA]</scope>
    <source>
        <strain evidence="3">CGMCC 1.10118</strain>
    </source>
</reference>
<feature type="domain" description="Glycine zipper" evidence="1">
    <location>
        <begin position="55"/>
        <end position="91"/>
    </location>
</feature>
<evidence type="ECO:0000259" key="1">
    <source>
        <dbReference type="Pfam" id="PF13488"/>
    </source>
</evidence>
<dbReference type="Pfam" id="PF13488">
    <property type="entry name" value="Gly-zipper_Omp"/>
    <property type="match status" value="1"/>
</dbReference>
<evidence type="ECO:0000313" key="3">
    <source>
        <dbReference type="Proteomes" id="UP000199170"/>
    </source>
</evidence>
<proteinExistence type="predicted"/>
<sequence>MPLLIAARACLARVHVSVSLPTDPTVTRQLVFVRVAVGYLGMVCCGKKKSHAERGATTGAAVGAALGSPLGPFGAGIGAGFGGATGYLAGRVRDDLPP</sequence>
<dbReference type="AlphaFoldDB" id="A0A1H3D7F8"/>
<evidence type="ECO:0000313" key="2">
    <source>
        <dbReference type="EMBL" id="SDX62266.1"/>
    </source>
</evidence>
<protein>
    <recommendedName>
        <fullName evidence="1">Glycine zipper domain-containing protein</fullName>
    </recommendedName>
</protein>
<gene>
    <name evidence="2" type="ORF">SAMN04487946_101406</name>
</gene>
<accession>A0A1H3D7F8</accession>
<name>A0A1H3D7F8_9EURY</name>